<dbReference type="Gene3D" id="3.60.120.10">
    <property type="entry name" value="Anthranilate synthase"/>
    <property type="match status" value="1"/>
</dbReference>
<protein>
    <submittedName>
        <fullName evidence="3">Para-aminobenzoate synthase component 1</fullName>
        <ecNumber evidence="3">2.6.1.85</ecNumber>
    </submittedName>
</protein>
<evidence type="ECO:0000256" key="1">
    <source>
        <dbReference type="SAM" id="MobiDB-lite"/>
    </source>
</evidence>
<dbReference type="SUPFAM" id="SSF56752">
    <property type="entry name" value="D-aminoacid aminotransferase-like PLP-dependent enzymes"/>
    <property type="match status" value="1"/>
</dbReference>
<evidence type="ECO:0000259" key="2">
    <source>
        <dbReference type="Pfam" id="PF00425"/>
    </source>
</evidence>
<dbReference type="Proteomes" id="UP001432180">
    <property type="component" value="Chromosome"/>
</dbReference>
<organism evidence="3 4">
    <name type="scientific">Thiorhodovibrio winogradskyi</name>
    <dbReference type="NCBI Taxonomy" id="77007"/>
    <lineage>
        <taxon>Bacteria</taxon>
        <taxon>Pseudomonadati</taxon>
        <taxon>Pseudomonadota</taxon>
        <taxon>Gammaproteobacteria</taxon>
        <taxon>Chromatiales</taxon>
        <taxon>Chromatiaceae</taxon>
        <taxon>Thiorhodovibrio</taxon>
    </lineage>
</organism>
<feature type="region of interest" description="Disordered" evidence="1">
    <location>
        <begin position="115"/>
        <end position="135"/>
    </location>
</feature>
<accession>A0ABZ0S1D7</accession>
<dbReference type="Pfam" id="PF01063">
    <property type="entry name" value="Aminotran_4"/>
    <property type="match status" value="1"/>
</dbReference>
<evidence type="ECO:0000313" key="4">
    <source>
        <dbReference type="Proteomes" id="UP001432180"/>
    </source>
</evidence>
<dbReference type="InterPro" id="IPR001544">
    <property type="entry name" value="Aminotrans_IV"/>
</dbReference>
<dbReference type="InterPro" id="IPR015890">
    <property type="entry name" value="Chorismate_C"/>
</dbReference>
<sequence length="635" mass="69841">MDQTLLVALPQSDFPPDPRPASALIHDPACAAWLQLRDPAWVLRTNAPDEVRPLLAEGLAHTDTPASLCCLAYEAGTAFDSSLRGQQNPSQPLLWMAGFQTLTLVEGDALLAEYDSDGDGDGNAETREPLFGPWQPEMSEQDYARAFAAVKTHLAAGNAYQINLTQRYRARLLEPPSHAGLRRLFLRLVARHRCPHAAFIDTGDFALLSLSPETFFERDHHRLCCRPMKGTAARGETEAADRDAARRLHACEKERAENRMIVDMVRNDLGRIARIGQVRVPRLFALEHYPTVHQMISEVTAETDASEDAALAALFPAASITGAPKVAATAIIAELEASPRGFYTGTIGTRLESGRAFWSVLIRTLVVHRRSGMAEYGSGGGIVWDSQVDRELAELRLKASLLADTAPRFGLLETMLLQPDGQVFLQQRHLRRLRASARVFGFPRDQALILQHLKAAIEASRRARPEEAHILRLVLSATGAVSVSASALQERPMPTPLRVRLADRPIDSHDVLLRHKTTDRRAYQLAAGGFPGSGEEIFLFNERHELTEGSFTNIVLQLDGACYTPPVSAGLLPGCYRAELLAAGRISERRLRLADLGRATSVWAINSVRGMMPCRVVTAPSLDQGFRRPGDKNPL</sequence>
<gene>
    <name evidence="3" type="primary">pabB</name>
    <name evidence="3" type="ORF">Thiowin_00053</name>
</gene>
<keyword evidence="3" id="KW-0032">Aminotransferase</keyword>
<proteinExistence type="predicted"/>
<feature type="domain" description="Chorismate-utilising enzyme C-terminal" evidence="2">
    <location>
        <begin position="140"/>
        <end position="398"/>
    </location>
</feature>
<dbReference type="PANTHER" id="PTHR11236:SF50">
    <property type="entry name" value="AMINODEOXYCHORISMATE SYNTHASE COMPONENT 1"/>
    <property type="match status" value="1"/>
</dbReference>
<dbReference type="EMBL" id="CP121472">
    <property type="protein sequence ID" value="WPL15173.1"/>
    <property type="molecule type" value="Genomic_DNA"/>
</dbReference>
<dbReference type="InterPro" id="IPR005801">
    <property type="entry name" value="ADC_synthase"/>
</dbReference>
<reference evidence="3 4" key="1">
    <citation type="journal article" date="2023" name="Microorganisms">
        <title>Thiorhodovibrio frisius and Trv. litoralis spp. nov., Two Novel Members from a Clade of Fastidious Purple Sulfur Bacteria That Exhibit Unique Red-Shifted Light-Harvesting Capabilities.</title>
        <authorList>
            <person name="Methner A."/>
            <person name="Kuzyk S.B."/>
            <person name="Petersen J."/>
            <person name="Bauer S."/>
            <person name="Brinkmann H."/>
            <person name="Sichau K."/>
            <person name="Wanner G."/>
            <person name="Wolf J."/>
            <person name="Neumann-Schaal M."/>
            <person name="Henke P."/>
            <person name="Tank M."/>
            <person name="Sproer C."/>
            <person name="Bunk B."/>
            <person name="Overmann J."/>
        </authorList>
    </citation>
    <scope>NUCLEOTIDE SEQUENCE [LARGE SCALE GENOMIC DNA]</scope>
    <source>
        <strain evidence="3 4">DSM 6702</strain>
    </source>
</reference>
<dbReference type="InterPro" id="IPR019999">
    <property type="entry name" value="Anth_synth_I-like"/>
</dbReference>
<name>A0ABZ0S1D7_9GAMM</name>
<dbReference type="Gene3D" id="3.30.470.10">
    <property type="match status" value="1"/>
</dbReference>
<evidence type="ECO:0000313" key="3">
    <source>
        <dbReference type="EMBL" id="WPL15173.1"/>
    </source>
</evidence>
<dbReference type="SUPFAM" id="SSF56322">
    <property type="entry name" value="ADC synthase"/>
    <property type="match status" value="1"/>
</dbReference>
<keyword evidence="4" id="KW-1185">Reference proteome</keyword>
<dbReference type="InterPro" id="IPR043132">
    <property type="entry name" value="BCAT-like_C"/>
</dbReference>
<dbReference type="InterPro" id="IPR043131">
    <property type="entry name" value="BCAT-like_N"/>
</dbReference>
<dbReference type="EC" id="2.6.1.85" evidence="3"/>
<dbReference type="RefSeq" id="WP_328985758.1">
    <property type="nucleotide sequence ID" value="NZ_CP121472.1"/>
</dbReference>
<dbReference type="PRINTS" id="PR00095">
    <property type="entry name" value="ANTSNTHASEI"/>
</dbReference>
<dbReference type="GO" id="GO:0046820">
    <property type="term" value="F:4-amino-4-deoxychorismate synthase activity"/>
    <property type="evidence" value="ECO:0007669"/>
    <property type="project" value="UniProtKB-EC"/>
</dbReference>
<dbReference type="InterPro" id="IPR036038">
    <property type="entry name" value="Aminotransferase-like"/>
</dbReference>
<keyword evidence="3" id="KW-0808">Transferase</keyword>
<dbReference type="Gene3D" id="3.20.10.10">
    <property type="entry name" value="D-amino Acid Aminotransferase, subunit A, domain 2"/>
    <property type="match status" value="1"/>
</dbReference>
<dbReference type="Pfam" id="PF00425">
    <property type="entry name" value="Chorismate_bind"/>
    <property type="match status" value="1"/>
</dbReference>
<dbReference type="PANTHER" id="PTHR11236">
    <property type="entry name" value="AMINOBENZOATE/ANTHRANILATE SYNTHASE"/>
    <property type="match status" value="1"/>
</dbReference>